<accession>A0AAP5B7R4</accession>
<reference evidence="5" key="1">
    <citation type="submission" date="2022-06" db="EMBL/GenBank/DDBJ databases">
        <title>PHB producers.</title>
        <authorList>
            <person name="Besaury L."/>
        </authorList>
    </citation>
    <scope>NUCLEOTIDE SEQUENCE</scope>
    <source>
        <strain evidence="5 6">SEWS6</strain>
    </source>
</reference>
<organism evidence="5 7">
    <name type="scientific">Paraburkholderia madseniana</name>
    <dbReference type="NCBI Taxonomy" id="2599607"/>
    <lineage>
        <taxon>Bacteria</taxon>
        <taxon>Pseudomonadati</taxon>
        <taxon>Pseudomonadota</taxon>
        <taxon>Betaproteobacteria</taxon>
        <taxon>Burkholderiales</taxon>
        <taxon>Burkholderiaceae</taxon>
        <taxon>Paraburkholderia</taxon>
    </lineage>
</organism>
<dbReference type="AlphaFoldDB" id="A0AAP5B7R4"/>
<dbReference type="EMBL" id="JAMXWF010000002">
    <property type="protein sequence ID" value="MDQ6406273.1"/>
    <property type="molecule type" value="Genomic_DNA"/>
</dbReference>
<gene>
    <name evidence="5" type="ORF">NIE36_03465</name>
    <name evidence="4" type="ORF">OSB80_03470</name>
</gene>
<evidence type="ECO:0000256" key="2">
    <source>
        <dbReference type="ARBA" id="ARBA00022777"/>
    </source>
</evidence>
<name>A0AAP5B7R4_9BURK</name>
<evidence type="ECO:0000313" key="4">
    <source>
        <dbReference type="EMBL" id="MCX4144440.1"/>
    </source>
</evidence>
<comment type="caution">
    <text evidence="5">The sequence shown here is derived from an EMBL/GenBank/DDBJ whole genome shotgun (WGS) entry which is preliminary data.</text>
</comment>
<dbReference type="InterPro" id="IPR012893">
    <property type="entry name" value="HipA-like_C"/>
</dbReference>
<evidence type="ECO:0000313" key="6">
    <source>
        <dbReference type="Proteomes" id="UP001209412"/>
    </source>
</evidence>
<dbReference type="EMBL" id="JAPKHW010000002">
    <property type="protein sequence ID" value="MCX4144440.1"/>
    <property type="molecule type" value="Genomic_DNA"/>
</dbReference>
<proteinExistence type="predicted"/>
<dbReference type="GO" id="GO:0016301">
    <property type="term" value="F:kinase activity"/>
    <property type="evidence" value="ECO:0007669"/>
    <property type="project" value="UniProtKB-KW"/>
</dbReference>
<evidence type="ECO:0000256" key="1">
    <source>
        <dbReference type="ARBA" id="ARBA00022679"/>
    </source>
</evidence>
<evidence type="ECO:0000313" key="7">
    <source>
        <dbReference type="Proteomes" id="UP001242288"/>
    </source>
</evidence>
<dbReference type="Proteomes" id="UP001242288">
    <property type="component" value="Unassembled WGS sequence"/>
</dbReference>
<keyword evidence="2" id="KW-0418">Kinase</keyword>
<evidence type="ECO:0000259" key="3">
    <source>
        <dbReference type="Pfam" id="PF07804"/>
    </source>
</evidence>
<dbReference type="RefSeq" id="WP_266256625.1">
    <property type="nucleotide sequence ID" value="NZ_JAMXWF010000002.1"/>
</dbReference>
<evidence type="ECO:0000313" key="5">
    <source>
        <dbReference type="EMBL" id="MDQ6406273.1"/>
    </source>
</evidence>
<sequence length="104" mass="11870">MGNRDDHLRNHGFIREASGWRLSPAFDMNPNPSKREHALTLDGMSALPDLETAIDTAEFYRLDDSDARRVVVEVQDAVNTWREEATALNLSRPEIQRMESVFQA</sequence>
<dbReference type="Pfam" id="PF07804">
    <property type="entry name" value="HipA_C"/>
    <property type="match status" value="1"/>
</dbReference>
<protein>
    <submittedName>
        <fullName evidence="5">HipA domain-containing protein</fullName>
    </submittedName>
</protein>
<feature type="domain" description="HipA-like C-terminal" evidence="3">
    <location>
        <begin position="1"/>
        <end position="81"/>
    </location>
</feature>
<keyword evidence="6" id="KW-1185">Reference proteome</keyword>
<keyword evidence="1" id="KW-0808">Transferase</keyword>
<dbReference type="Proteomes" id="UP001209412">
    <property type="component" value="Unassembled WGS sequence"/>
</dbReference>